<organism evidence="2 3">
    <name type="scientific">Volvox africanus</name>
    <dbReference type="NCBI Taxonomy" id="51714"/>
    <lineage>
        <taxon>Eukaryota</taxon>
        <taxon>Viridiplantae</taxon>
        <taxon>Chlorophyta</taxon>
        <taxon>core chlorophytes</taxon>
        <taxon>Chlorophyceae</taxon>
        <taxon>CS clade</taxon>
        <taxon>Chlamydomonadales</taxon>
        <taxon>Volvocaceae</taxon>
        <taxon>Volvox</taxon>
    </lineage>
</organism>
<sequence>MAGSSNAPRPKAHQDTLATMIILLQRQQQQNLRLIQQHEEQMVAIEQMVARRLSKFLEEAIATANHLQDLNITMQENLVLARRFSPGPLSVERPRGSIRIVVQRVLTLVWLALLCAAIHMVRWQDAIRMCSMQSGPAVRAPETAAAAYAVMEPMVQCFFQELGSQETGILLFFAMVSCWVLIGC</sequence>
<dbReference type="Proteomes" id="UP001165090">
    <property type="component" value="Unassembled WGS sequence"/>
</dbReference>
<comment type="caution">
    <text evidence="2">The sequence shown here is derived from an EMBL/GenBank/DDBJ whole genome shotgun (WGS) entry which is preliminary data.</text>
</comment>
<evidence type="ECO:0000256" key="1">
    <source>
        <dbReference type="SAM" id="Phobius"/>
    </source>
</evidence>
<keyword evidence="1" id="KW-0812">Transmembrane</keyword>
<evidence type="ECO:0000313" key="2">
    <source>
        <dbReference type="EMBL" id="GLI65843.1"/>
    </source>
</evidence>
<name>A0ABQ5S8K8_9CHLO</name>
<reference evidence="2 3" key="1">
    <citation type="journal article" date="2023" name="IScience">
        <title>Expanded male sex-determining region conserved during the evolution of homothallism in the green alga Volvox.</title>
        <authorList>
            <person name="Yamamoto K."/>
            <person name="Matsuzaki R."/>
            <person name="Mahakham W."/>
            <person name="Heman W."/>
            <person name="Sekimoto H."/>
            <person name="Kawachi M."/>
            <person name="Minakuchi Y."/>
            <person name="Toyoda A."/>
            <person name="Nozaki H."/>
        </authorList>
    </citation>
    <scope>NUCLEOTIDE SEQUENCE [LARGE SCALE GENOMIC DNA]</scope>
    <source>
        <strain evidence="2 3">NIES-4468</strain>
    </source>
</reference>
<accession>A0ABQ5S8K8</accession>
<proteinExistence type="predicted"/>
<keyword evidence="3" id="KW-1185">Reference proteome</keyword>
<keyword evidence="1" id="KW-0472">Membrane</keyword>
<gene>
    <name evidence="2" type="ORF">VaNZ11_009473</name>
</gene>
<dbReference type="EMBL" id="BSDZ01000026">
    <property type="protein sequence ID" value="GLI65843.1"/>
    <property type="molecule type" value="Genomic_DNA"/>
</dbReference>
<feature type="transmembrane region" description="Helical" evidence="1">
    <location>
        <begin position="105"/>
        <end position="123"/>
    </location>
</feature>
<keyword evidence="1" id="KW-1133">Transmembrane helix</keyword>
<evidence type="ECO:0000313" key="3">
    <source>
        <dbReference type="Proteomes" id="UP001165090"/>
    </source>
</evidence>
<protein>
    <submittedName>
        <fullName evidence="2">Uncharacterized protein</fullName>
    </submittedName>
</protein>